<keyword evidence="4" id="KW-0812">Transmembrane</keyword>
<comment type="caution">
    <text evidence="6">The sequence shown here is derived from an EMBL/GenBank/DDBJ whole genome shotgun (WGS) entry which is preliminary data.</text>
</comment>
<dbReference type="SMART" id="SM00228">
    <property type="entry name" value="PDZ"/>
    <property type="match status" value="1"/>
</dbReference>
<evidence type="ECO:0000259" key="5">
    <source>
        <dbReference type="PROSITE" id="PS50106"/>
    </source>
</evidence>
<sequence length="456" mass="50011">MKDNYNDEFKNWLNKNNDDENITPDISEEKKFSEYSGKENNENHSKNDFEFSNTIDNRKYKDNIFFNRERNREKFEYVDKNYVDEQIKKSKPKFGFIKATALVLAGSIIGSFMGPYTMGYFNKKNKTISENVQTVNISKKSGINVENAVAKKAIPSVVGINTKFEGKRSIFGEALKGEGIGSGVIVSQNGYILTNAHVVQNNPKEINVIFSNDDHAKAKVVWKDETLDLCIIKVDKKGLPAVEFGNSDELNIGDKAIAIGNPVGLNLQSTLTSGYISGLNRSITMENGLIMNGLIQTDASINSGNSGGALLNDRGQLIGINTAKVGSTDGIGFAIPVNIAKSVVESVIKNGNFSPILLGIRGIDLKNYIQYTSDYDLDVKEGVYVAEVMPDSTASYAGIKAGDVILSINGKKIGSMNALKQALLKYKIGDKVKVTVLRDSRKIDLNIIFKGEKPNA</sequence>
<evidence type="ECO:0000313" key="6">
    <source>
        <dbReference type="EMBL" id="TFF65588.1"/>
    </source>
</evidence>
<feature type="domain" description="PDZ" evidence="5">
    <location>
        <begin position="362"/>
        <end position="440"/>
    </location>
</feature>
<keyword evidence="4" id="KW-1133">Transmembrane helix</keyword>
<dbReference type="Pfam" id="PF13180">
    <property type="entry name" value="PDZ_2"/>
    <property type="match status" value="1"/>
</dbReference>
<dbReference type="PRINTS" id="PR00834">
    <property type="entry name" value="PROTEASES2C"/>
</dbReference>
<dbReference type="CDD" id="cd06779">
    <property type="entry name" value="cpPDZ_Deg_HtrA-like"/>
    <property type="match status" value="1"/>
</dbReference>
<evidence type="ECO:0000256" key="2">
    <source>
        <dbReference type="ARBA" id="ARBA00022801"/>
    </source>
</evidence>
<keyword evidence="4" id="KW-0472">Membrane</keyword>
<dbReference type="PANTHER" id="PTHR43343">
    <property type="entry name" value="PEPTIDASE S12"/>
    <property type="match status" value="1"/>
</dbReference>
<dbReference type="InterPro" id="IPR051201">
    <property type="entry name" value="Chloro_Bact_Ser_Proteases"/>
</dbReference>
<dbReference type="AlphaFoldDB" id="A0A4R9C0R3"/>
<reference evidence="6 7" key="1">
    <citation type="submission" date="2019-01" db="EMBL/GenBank/DDBJ databases">
        <title>Draft Genome Sequences of Helcococcus ovis Strains Isolated from the Uterus and Vagina of Dairy Cows with Metritis.</title>
        <authorList>
            <person name="Cunha F."/>
            <person name="Jeon S.J."/>
            <person name="Kutzer P."/>
            <person name="Galvao K.N."/>
        </authorList>
    </citation>
    <scope>NUCLEOTIDE SEQUENCE [LARGE SCALE GENOMIC DNA]</scope>
    <source>
        <strain evidence="6 7">KG-37</strain>
    </source>
</reference>
<keyword evidence="2" id="KW-0378">Hydrolase</keyword>
<dbReference type="InterPro" id="IPR009003">
    <property type="entry name" value="Peptidase_S1_PA"/>
</dbReference>
<gene>
    <name evidence="6" type="ORF">EQF91_05575</name>
</gene>
<dbReference type="EMBL" id="SCFR01000018">
    <property type="protein sequence ID" value="TFF65588.1"/>
    <property type="molecule type" value="Genomic_DNA"/>
</dbReference>
<feature type="region of interest" description="Disordered" evidence="3">
    <location>
        <begin position="13"/>
        <end position="50"/>
    </location>
</feature>
<dbReference type="GO" id="GO:0004252">
    <property type="term" value="F:serine-type endopeptidase activity"/>
    <property type="evidence" value="ECO:0007669"/>
    <property type="project" value="InterPro"/>
</dbReference>
<keyword evidence="1" id="KW-0645">Protease</keyword>
<dbReference type="PROSITE" id="PS50106">
    <property type="entry name" value="PDZ"/>
    <property type="match status" value="1"/>
</dbReference>
<dbReference type="InterPro" id="IPR001478">
    <property type="entry name" value="PDZ"/>
</dbReference>
<evidence type="ECO:0000313" key="7">
    <source>
        <dbReference type="Proteomes" id="UP000297454"/>
    </source>
</evidence>
<feature type="compositionally biased region" description="Basic and acidic residues" evidence="3">
    <location>
        <begin position="27"/>
        <end position="49"/>
    </location>
</feature>
<dbReference type="Gene3D" id="2.40.10.120">
    <property type="match status" value="1"/>
</dbReference>
<protein>
    <submittedName>
        <fullName evidence="6">PDZ domain-containing protein</fullName>
    </submittedName>
</protein>
<dbReference type="RefSeq" id="WP_134744259.1">
    <property type="nucleotide sequence ID" value="NZ_SCFQ01000018.1"/>
</dbReference>
<evidence type="ECO:0000256" key="3">
    <source>
        <dbReference type="SAM" id="MobiDB-lite"/>
    </source>
</evidence>
<accession>A0A4R9C0R3</accession>
<dbReference type="PANTHER" id="PTHR43343:SF3">
    <property type="entry name" value="PROTEASE DO-LIKE 8, CHLOROPLASTIC"/>
    <property type="match status" value="1"/>
</dbReference>
<dbReference type="InterPro" id="IPR036034">
    <property type="entry name" value="PDZ_sf"/>
</dbReference>
<feature type="transmembrane region" description="Helical" evidence="4">
    <location>
        <begin position="96"/>
        <end position="116"/>
    </location>
</feature>
<evidence type="ECO:0000256" key="1">
    <source>
        <dbReference type="ARBA" id="ARBA00022670"/>
    </source>
</evidence>
<evidence type="ECO:0000256" key="4">
    <source>
        <dbReference type="SAM" id="Phobius"/>
    </source>
</evidence>
<dbReference type="InterPro" id="IPR001940">
    <property type="entry name" value="Peptidase_S1C"/>
</dbReference>
<proteinExistence type="predicted"/>
<organism evidence="6 7">
    <name type="scientific">Helcococcus ovis</name>
    <dbReference type="NCBI Taxonomy" id="72026"/>
    <lineage>
        <taxon>Bacteria</taxon>
        <taxon>Bacillati</taxon>
        <taxon>Bacillota</taxon>
        <taxon>Tissierellia</taxon>
        <taxon>Tissierellales</taxon>
        <taxon>Peptoniphilaceae</taxon>
        <taxon>Helcococcus</taxon>
    </lineage>
</organism>
<name>A0A4R9C0R3_9FIRM</name>
<dbReference type="SUPFAM" id="SSF50494">
    <property type="entry name" value="Trypsin-like serine proteases"/>
    <property type="match status" value="1"/>
</dbReference>
<dbReference type="Proteomes" id="UP000297454">
    <property type="component" value="Unassembled WGS sequence"/>
</dbReference>
<dbReference type="GO" id="GO:0006508">
    <property type="term" value="P:proteolysis"/>
    <property type="evidence" value="ECO:0007669"/>
    <property type="project" value="UniProtKB-KW"/>
</dbReference>
<keyword evidence="7" id="KW-1185">Reference proteome</keyword>
<dbReference type="Gene3D" id="2.30.42.10">
    <property type="match status" value="1"/>
</dbReference>
<dbReference type="Pfam" id="PF13365">
    <property type="entry name" value="Trypsin_2"/>
    <property type="match status" value="1"/>
</dbReference>
<dbReference type="SUPFAM" id="SSF50156">
    <property type="entry name" value="PDZ domain-like"/>
    <property type="match status" value="1"/>
</dbReference>